<evidence type="ECO:0000256" key="7">
    <source>
        <dbReference type="HAMAP-Rule" id="MF_01057"/>
    </source>
</evidence>
<sequence length="228" mass="26725">MSRKKLQRFKENEKNRNVVQQGKEIFEKIKGNWNCVQFLNSNPIVVELACGRGEFTVGLARQYPEKNFIGVDIKGARIWKGSTVAIAEGLENVAFLRTQIQVLDKFFEKGEISELWITFPDPFPRDGDEKRRLTSPRFLDMYKPLIKEDGIVHFKTDNTGLFDYTLDVVKQREDCEVILHTHDFYASPWKDEHHGIKTKYEKLFSEKGEKIKYLKFQFKPIDKDGDQK</sequence>
<keyword evidence="6 7" id="KW-0819">tRNA processing</keyword>
<dbReference type="SUPFAM" id="SSF53335">
    <property type="entry name" value="S-adenosyl-L-methionine-dependent methyltransferases"/>
    <property type="match status" value="1"/>
</dbReference>
<evidence type="ECO:0000256" key="6">
    <source>
        <dbReference type="ARBA" id="ARBA00022694"/>
    </source>
</evidence>
<comment type="similarity">
    <text evidence="7">Belongs to the class I-like SAM-binding methyltransferase superfamily. TrmB family.</text>
</comment>
<dbReference type="RefSeq" id="WP_130276465.1">
    <property type="nucleotide sequence ID" value="NZ_SGXG01000001.1"/>
</dbReference>
<evidence type="ECO:0000256" key="5">
    <source>
        <dbReference type="ARBA" id="ARBA00022691"/>
    </source>
</evidence>
<dbReference type="EC" id="2.1.1.33" evidence="7"/>
<proteinExistence type="inferred from homology"/>
<keyword evidence="4 7" id="KW-0808">Transferase</keyword>
<dbReference type="AlphaFoldDB" id="A0A4Q7PBM4"/>
<keyword evidence="9" id="KW-1185">Reference proteome</keyword>
<dbReference type="PANTHER" id="PTHR23417:SF14">
    <property type="entry name" value="PENTACOTRIPEPTIDE-REPEAT REGION OF PRORP DOMAIN-CONTAINING PROTEIN"/>
    <property type="match status" value="1"/>
</dbReference>
<comment type="pathway">
    <text evidence="7">tRNA modification; N(7)-methylguanine-tRNA biosynthesis.</text>
</comment>
<gene>
    <name evidence="7" type="primary">trmB</name>
    <name evidence="8" type="ORF">BC751_3220</name>
</gene>
<dbReference type="NCBIfam" id="NF001080">
    <property type="entry name" value="PRK00121.2-2"/>
    <property type="match status" value="1"/>
</dbReference>
<dbReference type="InterPro" id="IPR003358">
    <property type="entry name" value="tRNA_(Gua-N-7)_MeTrfase_Trmb"/>
</dbReference>
<evidence type="ECO:0000313" key="8">
    <source>
        <dbReference type="EMBL" id="RZS97605.1"/>
    </source>
</evidence>
<feature type="binding site" evidence="7">
    <location>
        <position position="72"/>
    </location>
    <ligand>
        <name>S-adenosyl-L-methionine</name>
        <dbReference type="ChEBI" id="CHEBI:59789"/>
    </ligand>
</feature>
<dbReference type="PROSITE" id="PS51625">
    <property type="entry name" value="SAM_MT_TRMB"/>
    <property type="match status" value="1"/>
</dbReference>
<dbReference type="HAMAP" id="MF_01057">
    <property type="entry name" value="tRNA_methyltr_TrmB"/>
    <property type="match status" value="1"/>
</dbReference>
<dbReference type="InterPro" id="IPR055361">
    <property type="entry name" value="tRNA_methyltr_TrmB_bact"/>
</dbReference>
<dbReference type="Gene3D" id="3.40.50.150">
    <property type="entry name" value="Vaccinia Virus protein VP39"/>
    <property type="match status" value="1"/>
</dbReference>
<evidence type="ECO:0000256" key="2">
    <source>
        <dbReference type="ARBA" id="ARBA00003015"/>
    </source>
</evidence>
<comment type="caution">
    <text evidence="8">The sequence shown here is derived from an EMBL/GenBank/DDBJ whole genome shotgun (WGS) entry which is preliminary data.</text>
</comment>
<dbReference type="UniPathway" id="UPA00989"/>
<keyword evidence="3 7" id="KW-0489">Methyltransferase</keyword>
<feature type="binding site" evidence="7">
    <location>
        <position position="121"/>
    </location>
    <ligand>
        <name>S-adenosyl-L-methionine</name>
        <dbReference type="ChEBI" id="CHEBI:59789"/>
    </ligand>
</feature>
<dbReference type="OrthoDB" id="9802090at2"/>
<name>A0A4Q7PBM4_9BACT</name>
<dbReference type="InterPro" id="IPR029063">
    <property type="entry name" value="SAM-dependent_MTases_sf"/>
</dbReference>
<comment type="caution">
    <text evidence="7">Lacks conserved residue(s) required for the propagation of feature annotation.</text>
</comment>
<feature type="binding site" evidence="7">
    <location>
        <position position="47"/>
    </location>
    <ligand>
        <name>S-adenosyl-L-methionine</name>
        <dbReference type="ChEBI" id="CHEBI:59789"/>
    </ligand>
</feature>
<evidence type="ECO:0000256" key="1">
    <source>
        <dbReference type="ARBA" id="ARBA00000142"/>
    </source>
</evidence>
<comment type="catalytic activity">
    <reaction evidence="1 7">
        <text>guanosine(46) in tRNA + S-adenosyl-L-methionine = N(7)-methylguanosine(46) in tRNA + S-adenosyl-L-homocysteine</text>
        <dbReference type="Rhea" id="RHEA:42708"/>
        <dbReference type="Rhea" id="RHEA-COMP:10188"/>
        <dbReference type="Rhea" id="RHEA-COMP:10189"/>
        <dbReference type="ChEBI" id="CHEBI:57856"/>
        <dbReference type="ChEBI" id="CHEBI:59789"/>
        <dbReference type="ChEBI" id="CHEBI:74269"/>
        <dbReference type="ChEBI" id="CHEBI:74480"/>
        <dbReference type="EC" id="2.1.1.33"/>
    </reaction>
</comment>
<feature type="binding site" evidence="7">
    <location>
        <position position="157"/>
    </location>
    <ligand>
        <name>substrate</name>
    </ligand>
</feature>
<dbReference type="GO" id="GO:0043527">
    <property type="term" value="C:tRNA methyltransferase complex"/>
    <property type="evidence" value="ECO:0007669"/>
    <property type="project" value="TreeGrafter"/>
</dbReference>
<comment type="function">
    <text evidence="2 7">Catalyzes the formation of N(7)-methylguanine at position 46 (m7G46) in tRNA.</text>
</comment>
<protein>
    <recommendedName>
        <fullName evidence="7">tRNA (guanine-N(7)-)-methyltransferase</fullName>
        <ecNumber evidence="7">2.1.1.33</ecNumber>
    </recommendedName>
    <alternativeName>
        <fullName evidence="7">tRNA (guanine(46)-N(7))-methyltransferase</fullName>
    </alternativeName>
    <alternativeName>
        <fullName evidence="7">tRNA(m7G46)-methyltransferase</fullName>
    </alternativeName>
</protein>
<evidence type="ECO:0000313" key="9">
    <source>
        <dbReference type="Proteomes" id="UP000292209"/>
    </source>
</evidence>
<dbReference type="EMBL" id="SGXG01000001">
    <property type="protein sequence ID" value="RZS97605.1"/>
    <property type="molecule type" value="Genomic_DNA"/>
</dbReference>
<dbReference type="GO" id="GO:0008176">
    <property type="term" value="F:tRNA (guanine(46)-N7)-methyltransferase activity"/>
    <property type="evidence" value="ECO:0007669"/>
    <property type="project" value="UniProtKB-UniRule"/>
</dbReference>
<feature type="binding site" evidence="7">
    <location>
        <begin position="198"/>
        <end position="201"/>
    </location>
    <ligand>
        <name>substrate</name>
    </ligand>
</feature>
<dbReference type="Proteomes" id="UP000292209">
    <property type="component" value="Unassembled WGS sequence"/>
</dbReference>
<keyword evidence="5 7" id="KW-0949">S-adenosyl-L-methionine</keyword>
<accession>A0A4Q7PBM4</accession>
<dbReference type="PANTHER" id="PTHR23417">
    <property type="entry name" value="3-DEOXY-D-MANNO-OCTULOSONIC-ACID TRANSFERASE/TRNA GUANINE-N 7 - -METHYLTRANSFERASE"/>
    <property type="match status" value="1"/>
</dbReference>
<reference evidence="8 9" key="1">
    <citation type="submission" date="2019-02" db="EMBL/GenBank/DDBJ databases">
        <title>Genomic Encyclopedia of Archaeal and Bacterial Type Strains, Phase II (KMG-II): from individual species to whole genera.</title>
        <authorList>
            <person name="Goeker M."/>
        </authorList>
    </citation>
    <scope>NUCLEOTIDE SEQUENCE [LARGE SCALE GENOMIC DNA]</scope>
    <source>
        <strain evidence="8 9">DSM 21411</strain>
    </source>
</reference>
<dbReference type="Pfam" id="PF02390">
    <property type="entry name" value="Methyltransf_4"/>
    <property type="match status" value="1"/>
</dbReference>
<organism evidence="8 9">
    <name type="scientific">Cecembia calidifontis</name>
    <dbReference type="NCBI Taxonomy" id="1187080"/>
    <lineage>
        <taxon>Bacteria</taxon>
        <taxon>Pseudomonadati</taxon>
        <taxon>Bacteroidota</taxon>
        <taxon>Cytophagia</taxon>
        <taxon>Cytophagales</taxon>
        <taxon>Cyclobacteriaceae</taxon>
        <taxon>Cecembia</taxon>
    </lineage>
</organism>
<evidence type="ECO:0000256" key="3">
    <source>
        <dbReference type="ARBA" id="ARBA00022603"/>
    </source>
</evidence>
<dbReference type="NCBIfam" id="TIGR00091">
    <property type="entry name" value="tRNA (guanosine(46)-N7)-methyltransferase TrmB"/>
    <property type="match status" value="1"/>
</dbReference>
<evidence type="ECO:0000256" key="4">
    <source>
        <dbReference type="ARBA" id="ARBA00022679"/>
    </source>
</evidence>